<accession>A0AAD5MHS6</accession>
<dbReference type="SUPFAM" id="SSF56219">
    <property type="entry name" value="DNase I-like"/>
    <property type="match status" value="1"/>
</dbReference>
<evidence type="ECO:0000313" key="3">
    <source>
        <dbReference type="Proteomes" id="UP001196413"/>
    </source>
</evidence>
<dbReference type="EMBL" id="JAHQIW010000403">
    <property type="protein sequence ID" value="KAJ1347899.1"/>
    <property type="molecule type" value="Genomic_DNA"/>
</dbReference>
<sequence length="132" mass="14442">MLPSLVSGGETTDERPQNHGIRRIPGTLLEHDVVITQSTRHGDCFLFCTYNAGTLSTDGDLHSFLEASNRIKFHVIVLQETKARKTDIRQLNNGTLAIRGEKVPSRNIGGVGFVVHCPLLISSSCTKTFPLA</sequence>
<evidence type="ECO:0000256" key="1">
    <source>
        <dbReference type="SAM" id="MobiDB-lite"/>
    </source>
</evidence>
<reference evidence="2" key="1">
    <citation type="submission" date="2021-06" db="EMBL/GenBank/DDBJ databases">
        <title>Parelaphostrongylus tenuis whole genome reference sequence.</title>
        <authorList>
            <person name="Garwood T.J."/>
            <person name="Larsen P.A."/>
            <person name="Fountain-Jones N.M."/>
            <person name="Garbe J.R."/>
            <person name="Macchietto M.G."/>
            <person name="Kania S.A."/>
            <person name="Gerhold R.W."/>
            <person name="Richards J.E."/>
            <person name="Wolf T.M."/>
        </authorList>
    </citation>
    <scope>NUCLEOTIDE SEQUENCE</scope>
    <source>
        <strain evidence="2">MNPRO001-30</strain>
        <tissue evidence="2">Meninges</tissue>
    </source>
</reference>
<dbReference type="AlphaFoldDB" id="A0AAD5MHS6"/>
<organism evidence="2 3">
    <name type="scientific">Parelaphostrongylus tenuis</name>
    <name type="common">Meningeal worm</name>
    <dbReference type="NCBI Taxonomy" id="148309"/>
    <lineage>
        <taxon>Eukaryota</taxon>
        <taxon>Metazoa</taxon>
        <taxon>Ecdysozoa</taxon>
        <taxon>Nematoda</taxon>
        <taxon>Chromadorea</taxon>
        <taxon>Rhabditida</taxon>
        <taxon>Rhabditina</taxon>
        <taxon>Rhabditomorpha</taxon>
        <taxon>Strongyloidea</taxon>
        <taxon>Metastrongylidae</taxon>
        <taxon>Parelaphostrongylus</taxon>
    </lineage>
</organism>
<dbReference type="Proteomes" id="UP001196413">
    <property type="component" value="Unassembled WGS sequence"/>
</dbReference>
<dbReference type="InterPro" id="IPR036691">
    <property type="entry name" value="Endo/exonu/phosph_ase_sf"/>
</dbReference>
<feature type="region of interest" description="Disordered" evidence="1">
    <location>
        <begin position="1"/>
        <end position="22"/>
    </location>
</feature>
<evidence type="ECO:0000313" key="2">
    <source>
        <dbReference type="EMBL" id="KAJ1347899.1"/>
    </source>
</evidence>
<gene>
    <name evidence="2" type="ORF">KIN20_003077</name>
</gene>
<comment type="caution">
    <text evidence="2">The sequence shown here is derived from an EMBL/GenBank/DDBJ whole genome shotgun (WGS) entry which is preliminary data.</text>
</comment>
<protein>
    <recommendedName>
        <fullName evidence="4">Endonuclease/exonuclease/phosphatase domain-containing protein</fullName>
    </recommendedName>
</protein>
<evidence type="ECO:0008006" key="4">
    <source>
        <dbReference type="Google" id="ProtNLM"/>
    </source>
</evidence>
<keyword evidence="3" id="KW-1185">Reference proteome</keyword>
<name>A0AAD5MHS6_PARTN</name>
<proteinExistence type="predicted"/>